<evidence type="ECO:0000256" key="1">
    <source>
        <dbReference type="SAM" id="MobiDB-lite"/>
    </source>
</evidence>
<dbReference type="Proteomes" id="UP000678228">
    <property type="component" value="Unassembled WGS sequence"/>
</dbReference>
<dbReference type="InterPro" id="IPR025097">
    <property type="entry name" value="DUF4023"/>
</dbReference>
<dbReference type="RefSeq" id="WP_210598510.1">
    <property type="nucleotide sequence ID" value="NZ_JAGKSQ010000007.1"/>
</dbReference>
<protein>
    <submittedName>
        <fullName evidence="2">DUF4023 domain-containing protein</fullName>
    </submittedName>
</protein>
<name>A0A940WTV0_9BACI</name>
<dbReference type="Pfam" id="PF13215">
    <property type="entry name" value="DUF4023"/>
    <property type="match status" value="1"/>
</dbReference>
<evidence type="ECO:0000313" key="2">
    <source>
        <dbReference type="EMBL" id="MBP3952654.1"/>
    </source>
</evidence>
<feature type="compositionally biased region" description="Basic residues" evidence="1">
    <location>
        <begin position="25"/>
        <end position="42"/>
    </location>
</feature>
<gene>
    <name evidence="2" type="ORF">J7W16_16155</name>
</gene>
<reference evidence="2" key="1">
    <citation type="submission" date="2021-03" db="EMBL/GenBank/DDBJ databases">
        <title>Bacillus suaedae sp. nov., isolated from Suaeda aralocaspica.</title>
        <authorList>
            <person name="Lei R.F.R."/>
        </authorList>
    </citation>
    <scope>NUCLEOTIDE SEQUENCE</scope>
    <source>
        <strain evidence="2">YZJH907-2</strain>
    </source>
</reference>
<accession>A0A940WTV0</accession>
<organism evidence="2 3">
    <name type="scientific">Halalkalibacter suaedae</name>
    <dbReference type="NCBI Taxonomy" id="2822140"/>
    <lineage>
        <taxon>Bacteria</taxon>
        <taxon>Bacillati</taxon>
        <taxon>Bacillota</taxon>
        <taxon>Bacilli</taxon>
        <taxon>Bacillales</taxon>
        <taxon>Bacillaceae</taxon>
        <taxon>Halalkalibacter</taxon>
    </lineage>
</organism>
<proteinExistence type="predicted"/>
<feature type="region of interest" description="Disordered" evidence="1">
    <location>
        <begin position="1"/>
        <end position="42"/>
    </location>
</feature>
<dbReference type="AlphaFoldDB" id="A0A940WTV0"/>
<keyword evidence="3" id="KW-1185">Reference proteome</keyword>
<dbReference type="EMBL" id="JAGKSQ010000007">
    <property type="protein sequence ID" value="MBP3952654.1"/>
    <property type="molecule type" value="Genomic_DNA"/>
</dbReference>
<sequence>MDTHEFVEKLHEDQQKAKQNEKRQGKAHANRKLPNKQHSTNK</sequence>
<evidence type="ECO:0000313" key="3">
    <source>
        <dbReference type="Proteomes" id="UP000678228"/>
    </source>
</evidence>
<feature type="compositionally biased region" description="Basic and acidic residues" evidence="1">
    <location>
        <begin position="1"/>
        <end position="24"/>
    </location>
</feature>
<comment type="caution">
    <text evidence="2">The sequence shown here is derived from an EMBL/GenBank/DDBJ whole genome shotgun (WGS) entry which is preliminary data.</text>
</comment>